<keyword evidence="2 8" id="KW-0812">Transmembrane</keyword>
<proteinExistence type="inferred from homology"/>
<accession>Q47C18</accession>
<dbReference type="FunFam" id="1.10.287.950:FF:000001">
    <property type="entry name" value="Methyl-accepting chemotaxis sensory transducer"/>
    <property type="match status" value="1"/>
</dbReference>
<dbReference type="OrthoDB" id="9177860at2"/>
<evidence type="ECO:0000259" key="9">
    <source>
        <dbReference type="PROSITE" id="PS50111"/>
    </source>
</evidence>
<evidence type="ECO:0000313" key="10">
    <source>
        <dbReference type="EMBL" id="AAZ47613.1"/>
    </source>
</evidence>
<evidence type="ECO:0000256" key="7">
    <source>
        <dbReference type="PROSITE-ProRule" id="PRU00284"/>
    </source>
</evidence>
<evidence type="ECO:0000256" key="5">
    <source>
        <dbReference type="ARBA" id="ARBA00023224"/>
    </source>
</evidence>
<dbReference type="GO" id="GO:0006935">
    <property type="term" value="P:chemotaxis"/>
    <property type="evidence" value="ECO:0007669"/>
    <property type="project" value="UniProtKB-ARBA"/>
</dbReference>
<dbReference type="KEGG" id="dar:Daro_2883"/>
<dbReference type="SUPFAM" id="SSF58104">
    <property type="entry name" value="Methyl-accepting chemotaxis protein (MCP) signaling domain"/>
    <property type="match status" value="1"/>
</dbReference>
<keyword evidence="4 8" id="KW-0472">Membrane</keyword>
<dbReference type="CDD" id="cd11386">
    <property type="entry name" value="MCP_signal"/>
    <property type="match status" value="1"/>
</dbReference>
<evidence type="ECO:0000256" key="6">
    <source>
        <dbReference type="ARBA" id="ARBA00029447"/>
    </source>
</evidence>
<organism evidence="10">
    <name type="scientific">Dechloromonas aromatica (strain RCB)</name>
    <dbReference type="NCBI Taxonomy" id="159087"/>
    <lineage>
        <taxon>Bacteria</taxon>
        <taxon>Pseudomonadati</taxon>
        <taxon>Pseudomonadota</taxon>
        <taxon>Betaproteobacteria</taxon>
        <taxon>Rhodocyclales</taxon>
        <taxon>Azonexaceae</taxon>
        <taxon>Dechloromonas</taxon>
    </lineage>
</organism>
<feature type="transmembrane region" description="Helical" evidence="8">
    <location>
        <begin position="184"/>
        <end position="208"/>
    </location>
</feature>
<dbReference type="Pfam" id="PF00015">
    <property type="entry name" value="MCPsignal"/>
    <property type="match status" value="1"/>
</dbReference>
<evidence type="ECO:0000256" key="4">
    <source>
        <dbReference type="ARBA" id="ARBA00023136"/>
    </source>
</evidence>
<keyword evidence="5 7" id="KW-0807">Transducer</keyword>
<keyword evidence="3 8" id="KW-1133">Transmembrane helix</keyword>
<evidence type="ECO:0000256" key="1">
    <source>
        <dbReference type="ARBA" id="ARBA00004141"/>
    </source>
</evidence>
<protein>
    <submittedName>
        <fullName evidence="10">Chemotaxis sensory transducer</fullName>
    </submittedName>
</protein>
<dbReference type="PANTHER" id="PTHR32089">
    <property type="entry name" value="METHYL-ACCEPTING CHEMOTAXIS PROTEIN MCPB"/>
    <property type="match status" value="1"/>
</dbReference>
<sequence length="537" mass="57526">MLNQVSLKGRLWLLGIVSALAVGILALSSIWFAFSSENLLHNFIDERISIRHSAMTSYANGLQKGQALRNILLDPANKKGYDNFSKADEIFRLESEKLTKLLLATGGSGKMKGNIETWLPLQNQVIELIKAGNRDEAQALLVAKETPAWRAVRDDLLELVKSSEEAASRDRVDLLLSLNQSRTAAVVLGIVGLLLVAFITVLVGRGIFHQVGGEPSYAAAMLHRIAEGDLTEEPKVQPGDRSSILAAMHSMQSQIHQLISQTVSNANTVVTESEAMSTDATRLAHTAQEQSAATSAIAAAVEQLTVSISAMSQNANEAGGLSEESEKQAHESLMLVTQATSLIQQVASGMSDAGTTMEELSTKVGNITGIVQTIREIADQTNLLALNAAIEAARAGEAGRGFAVVADEVRKLAELTTKSTEQISNIVNGVRQTTDSALTTMSRAKERAQESASRTTELHDSVTAMDGASVRVGKAIDSITEALREQTAASTDIAQRIELIAQGIDQTHAASTESSRRSNLLVSLSHGLKESVRRFRV</sequence>
<evidence type="ECO:0000256" key="2">
    <source>
        <dbReference type="ARBA" id="ARBA00022692"/>
    </source>
</evidence>
<dbReference type="PROSITE" id="PS50111">
    <property type="entry name" value="CHEMOTAXIS_TRANSDUC_2"/>
    <property type="match status" value="1"/>
</dbReference>
<dbReference type="Gene3D" id="1.10.287.950">
    <property type="entry name" value="Methyl-accepting chemotaxis protein"/>
    <property type="match status" value="1"/>
</dbReference>
<gene>
    <name evidence="10" type="ordered locus">Daro_2883</name>
</gene>
<dbReference type="PANTHER" id="PTHR32089:SF119">
    <property type="entry name" value="METHYL-ACCEPTING CHEMOTAXIS PROTEIN CTPL"/>
    <property type="match status" value="1"/>
</dbReference>
<comment type="similarity">
    <text evidence="6">Belongs to the methyl-accepting chemotaxis (MCP) protein family.</text>
</comment>
<dbReference type="STRING" id="159087.Daro_2883"/>
<feature type="transmembrane region" description="Helical" evidence="8">
    <location>
        <begin position="12"/>
        <end position="34"/>
    </location>
</feature>
<dbReference type="eggNOG" id="COG0840">
    <property type="taxonomic scope" value="Bacteria"/>
</dbReference>
<feature type="domain" description="Methyl-accepting transducer" evidence="9">
    <location>
        <begin position="265"/>
        <end position="501"/>
    </location>
</feature>
<evidence type="ECO:0000256" key="3">
    <source>
        <dbReference type="ARBA" id="ARBA00022989"/>
    </source>
</evidence>
<dbReference type="AlphaFoldDB" id="Q47C18"/>
<dbReference type="HOGENOM" id="CLU_000445_107_27_4"/>
<dbReference type="EMBL" id="CP000089">
    <property type="protein sequence ID" value="AAZ47613.1"/>
    <property type="molecule type" value="Genomic_DNA"/>
</dbReference>
<dbReference type="SMART" id="SM00283">
    <property type="entry name" value="MA"/>
    <property type="match status" value="1"/>
</dbReference>
<dbReference type="InterPro" id="IPR004089">
    <property type="entry name" value="MCPsignal_dom"/>
</dbReference>
<reference evidence="10" key="1">
    <citation type="submission" date="2005-08" db="EMBL/GenBank/DDBJ databases">
        <title>Complete sequence of Dechloromonas aromatica RCB.</title>
        <authorList>
            <person name="Salinero K.K."/>
            <person name="Copeland A."/>
            <person name="Lucas S."/>
            <person name="Lapidus A."/>
            <person name="Barry K."/>
            <person name="Detter J.C."/>
            <person name="Glavina T."/>
            <person name="Hammon N."/>
            <person name="Israni S."/>
            <person name="Pitluck S."/>
            <person name="Di Bartolo G."/>
            <person name="Trong S."/>
            <person name="Schmutz J."/>
            <person name="Larimer F."/>
            <person name="Land M."/>
            <person name="Ivanova N."/>
            <person name="Richardson P."/>
        </authorList>
    </citation>
    <scope>NUCLEOTIDE SEQUENCE</scope>
    <source>
        <strain evidence="10">RCB</strain>
    </source>
</reference>
<evidence type="ECO:0000256" key="8">
    <source>
        <dbReference type="SAM" id="Phobius"/>
    </source>
</evidence>
<name>Q47C18_DECAR</name>
<comment type="subcellular location">
    <subcellularLocation>
        <location evidence="1">Membrane</location>
        <topology evidence="1">Multi-pass membrane protein</topology>
    </subcellularLocation>
</comment>
<dbReference type="GO" id="GO:0016020">
    <property type="term" value="C:membrane"/>
    <property type="evidence" value="ECO:0007669"/>
    <property type="project" value="UniProtKB-SubCell"/>
</dbReference>
<dbReference type="GO" id="GO:0007165">
    <property type="term" value="P:signal transduction"/>
    <property type="evidence" value="ECO:0007669"/>
    <property type="project" value="UniProtKB-KW"/>
</dbReference>